<dbReference type="Proteomes" id="UP000620124">
    <property type="component" value="Unassembled WGS sequence"/>
</dbReference>
<proteinExistence type="predicted"/>
<gene>
    <name evidence="2" type="ORF">MVEN_00074500</name>
</gene>
<dbReference type="AlphaFoldDB" id="A0A8H6Z7R7"/>
<evidence type="ECO:0000313" key="2">
    <source>
        <dbReference type="EMBL" id="KAF7372154.1"/>
    </source>
</evidence>
<accession>A0A8H6Z7R7</accession>
<feature type="region of interest" description="Disordered" evidence="1">
    <location>
        <begin position="210"/>
        <end position="231"/>
    </location>
</feature>
<sequence>MSAAAIAAASGSHGLPRRLLKPKAPDDEDDVPCTSVRAARCFRRRTSPNLSLKSHRMERYEGQPGVDESAPQRPQPSPELSGILELERQYQQPERSAKYLVGKMRAALIVMVSHALALAVSAMHKGKARESVKSMRLQTETAWSPLAERCDCAAGIPFVIDVDNEIPPALHRGAFVYLKDKDYSSPTPPLKMIPIGQCISHEWCAIQREAQRRSPSRHTSRSATASTSAVCTRISGMPMTPMASSTSHMSSARP</sequence>
<protein>
    <submittedName>
        <fullName evidence="2">Uncharacterized protein</fullName>
    </submittedName>
</protein>
<keyword evidence="3" id="KW-1185">Reference proteome</keyword>
<feature type="region of interest" description="Disordered" evidence="1">
    <location>
        <begin position="1"/>
        <end position="79"/>
    </location>
</feature>
<evidence type="ECO:0000256" key="1">
    <source>
        <dbReference type="SAM" id="MobiDB-lite"/>
    </source>
</evidence>
<comment type="caution">
    <text evidence="2">The sequence shown here is derived from an EMBL/GenBank/DDBJ whole genome shotgun (WGS) entry which is preliminary data.</text>
</comment>
<reference evidence="2" key="1">
    <citation type="submission" date="2020-05" db="EMBL/GenBank/DDBJ databases">
        <title>Mycena genomes resolve the evolution of fungal bioluminescence.</title>
        <authorList>
            <person name="Tsai I.J."/>
        </authorList>
    </citation>
    <scope>NUCLEOTIDE SEQUENCE</scope>
    <source>
        <strain evidence="2">CCC161011</strain>
    </source>
</reference>
<dbReference type="EMBL" id="JACAZI010000001">
    <property type="protein sequence ID" value="KAF7372154.1"/>
    <property type="molecule type" value="Genomic_DNA"/>
</dbReference>
<evidence type="ECO:0000313" key="3">
    <source>
        <dbReference type="Proteomes" id="UP000620124"/>
    </source>
</evidence>
<name>A0A8H6Z7R7_9AGAR</name>
<organism evidence="2 3">
    <name type="scientific">Mycena venus</name>
    <dbReference type="NCBI Taxonomy" id="2733690"/>
    <lineage>
        <taxon>Eukaryota</taxon>
        <taxon>Fungi</taxon>
        <taxon>Dikarya</taxon>
        <taxon>Basidiomycota</taxon>
        <taxon>Agaricomycotina</taxon>
        <taxon>Agaricomycetes</taxon>
        <taxon>Agaricomycetidae</taxon>
        <taxon>Agaricales</taxon>
        <taxon>Marasmiineae</taxon>
        <taxon>Mycenaceae</taxon>
        <taxon>Mycena</taxon>
    </lineage>
</organism>